<dbReference type="Proteomes" id="UP000489600">
    <property type="component" value="Unassembled WGS sequence"/>
</dbReference>
<feature type="signal peptide" evidence="1">
    <location>
        <begin position="1"/>
        <end position="24"/>
    </location>
</feature>
<reference evidence="2" key="1">
    <citation type="submission" date="2019-07" db="EMBL/GenBank/DDBJ databases">
        <authorList>
            <person name="Dittberner H."/>
        </authorList>
    </citation>
    <scope>NUCLEOTIDE SEQUENCE [LARGE SCALE GENOMIC DNA]</scope>
</reference>
<keyword evidence="3" id="KW-1185">Reference proteome</keyword>
<name>A0A565BHQ2_9BRAS</name>
<keyword evidence="1" id="KW-0732">Signal</keyword>
<gene>
    <name evidence="2" type="ORF">ANE_LOCUS10826</name>
</gene>
<organism evidence="2 3">
    <name type="scientific">Arabis nemorensis</name>
    <dbReference type="NCBI Taxonomy" id="586526"/>
    <lineage>
        <taxon>Eukaryota</taxon>
        <taxon>Viridiplantae</taxon>
        <taxon>Streptophyta</taxon>
        <taxon>Embryophyta</taxon>
        <taxon>Tracheophyta</taxon>
        <taxon>Spermatophyta</taxon>
        <taxon>Magnoliopsida</taxon>
        <taxon>eudicotyledons</taxon>
        <taxon>Gunneridae</taxon>
        <taxon>Pentapetalae</taxon>
        <taxon>rosids</taxon>
        <taxon>malvids</taxon>
        <taxon>Brassicales</taxon>
        <taxon>Brassicaceae</taxon>
        <taxon>Arabideae</taxon>
        <taxon>Arabis</taxon>
    </lineage>
</organism>
<proteinExistence type="predicted"/>
<dbReference type="EMBL" id="CABITT030000004">
    <property type="protein sequence ID" value="VVB00382.1"/>
    <property type="molecule type" value="Genomic_DNA"/>
</dbReference>
<protein>
    <recommendedName>
        <fullName evidence="4">MD-2-related lipid-recognition domain-containing protein</fullName>
    </recommendedName>
</protein>
<feature type="chain" id="PRO_5022247552" description="MD-2-related lipid-recognition domain-containing protein" evidence="1">
    <location>
        <begin position="25"/>
        <end position="93"/>
    </location>
</feature>
<sequence length="93" mass="9679">MAISHVQPLLLLLASLFFLPALCALDFKDCGKGSSPVDVTSVVDIGDTGSASFTISGSTSFTAHVEVFDSDQDMLMCLDFTSELASSANVLSA</sequence>
<evidence type="ECO:0008006" key="4">
    <source>
        <dbReference type="Google" id="ProtNLM"/>
    </source>
</evidence>
<evidence type="ECO:0000256" key="1">
    <source>
        <dbReference type="SAM" id="SignalP"/>
    </source>
</evidence>
<evidence type="ECO:0000313" key="3">
    <source>
        <dbReference type="Proteomes" id="UP000489600"/>
    </source>
</evidence>
<comment type="caution">
    <text evidence="2">The sequence shown here is derived from an EMBL/GenBank/DDBJ whole genome shotgun (WGS) entry which is preliminary data.</text>
</comment>
<evidence type="ECO:0000313" key="2">
    <source>
        <dbReference type="EMBL" id="VVB00382.1"/>
    </source>
</evidence>
<dbReference type="AlphaFoldDB" id="A0A565BHQ2"/>
<accession>A0A565BHQ2</accession>